<evidence type="ECO:0000313" key="5">
    <source>
        <dbReference type="EMBL" id="MBT0769882.1"/>
    </source>
</evidence>
<dbReference type="PROSITE" id="PS50956">
    <property type="entry name" value="HTH_ASNC_2"/>
    <property type="match status" value="1"/>
</dbReference>
<dbReference type="Gene3D" id="1.10.10.10">
    <property type="entry name" value="Winged helix-like DNA-binding domain superfamily/Winged helix DNA-binding domain"/>
    <property type="match status" value="1"/>
</dbReference>
<dbReference type="Proteomes" id="UP001197247">
    <property type="component" value="Unassembled WGS sequence"/>
</dbReference>
<evidence type="ECO:0000259" key="4">
    <source>
        <dbReference type="PROSITE" id="PS50956"/>
    </source>
</evidence>
<dbReference type="SMART" id="SM00344">
    <property type="entry name" value="HTH_ASNC"/>
    <property type="match status" value="1"/>
</dbReference>
<dbReference type="RefSeq" id="WP_214156184.1">
    <property type="nucleotide sequence ID" value="NZ_JAHBAY010000005.1"/>
</dbReference>
<evidence type="ECO:0000256" key="2">
    <source>
        <dbReference type="ARBA" id="ARBA00023125"/>
    </source>
</evidence>
<dbReference type="InterPro" id="IPR036390">
    <property type="entry name" value="WH_DNA-bd_sf"/>
</dbReference>
<keyword evidence="1" id="KW-0805">Transcription regulation</keyword>
<dbReference type="InterPro" id="IPR019887">
    <property type="entry name" value="Tscrpt_reg_AsnC/Lrp_C"/>
</dbReference>
<organism evidence="5 6">
    <name type="scientific">Kineosporia corallincola</name>
    <dbReference type="NCBI Taxonomy" id="2835133"/>
    <lineage>
        <taxon>Bacteria</taxon>
        <taxon>Bacillati</taxon>
        <taxon>Actinomycetota</taxon>
        <taxon>Actinomycetes</taxon>
        <taxon>Kineosporiales</taxon>
        <taxon>Kineosporiaceae</taxon>
        <taxon>Kineosporia</taxon>
    </lineage>
</organism>
<dbReference type="Pfam" id="PF01037">
    <property type="entry name" value="AsnC_trans_reg"/>
    <property type="match status" value="1"/>
</dbReference>
<reference evidence="5 6" key="1">
    <citation type="submission" date="2021-05" db="EMBL/GenBank/DDBJ databases">
        <title>Kineosporia and Streptomyces sp. nov. two new marine actinobacteria isolated from Coral.</title>
        <authorList>
            <person name="Buangrab K."/>
            <person name="Sutthacheep M."/>
            <person name="Yeemin T."/>
            <person name="Harunari E."/>
            <person name="Igarashi Y."/>
            <person name="Kanchanasin P."/>
            <person name="Tanasupawat S."/>
            <person name="Phongsopitanun W."/>
        </authorList>
    </citation>
    <scope>NUCLEOTIDE SEQUENCE [LARGE SCALE GENOMIC DNA]</scope>
    <source>
        <strain evidence="5 6">J2-2</strain>
    </source>
</reference>
<dbReference type="PANTHER" id="PTHR30154:SF53">
    <property type="entry name" value="HTH-TYPE TRANSCRIPTIONAL REGULATOR LRPC"/>
    <property type="match status" value="1"/>
</dbReference>
<comment type="caution">
    <text evidence="5">The sequence shown here is derived from an EMBL/GenBank/DDBJ whole genome shotgun (WGS) entry which is preliminary data.</text>
</comment>
<feature type="domain" description="HTH asnC-type" evidence="4">
    <location>
        <begin position="1"/>
        <end position="62"/>
    </location>
</feature>
<keyword evidence="3" id="KW-0804">Transcription</keyword>
<dbReference type="EMBL" id="JAHBAY010000005">
    <property type="protein sequence ID" value="MBT0769882.1"/>
    <property type="molecule type" value="Genomic_DNA"/>
</dbReference>
<evidence type="ECO:0000313" key="6">
    <source>
        <dbReference type="Proteomes" id="UP001197247"/>
    </source>
</evidence>
<protein>
    <submittedName>
        <fullName evidence="5">Lrp/AsnC family transcriptional regulator</fullName>
    </submittedName>
</protein>
<dbReference type="InterPro" id="IPR036388">
    <property type="entry name" value="WH-like_DNA-bd_sf"/>
</dbReference>
<dbReference type="SUPFAM" id="SSF54909">
    <property type="entry name" value="Dimeric alpha+beta barrel"/>
    <property type="match status" value="1"/>
</dbReference>
<keyword evidence="6" id="KW-1185">Reference proteome</keyword>
<dbReference type="Pfam" id="PF13404">
    <property type="entry name" value="HTH_AsnC-type"/>
    <property type="match status" value="1"/>
</dbReference>
<keyword evidence="2" id="KW-0238">DNA-binding</keyword>
<dbReference type="InterPro" id="IPR011008">
    <property type="entry name" value="Dimeric_a/b-barrel"/>
</dbReference>
<dbReference type="SUPFAM" id="SSF46785">
    <property type="entry name" value="Winged helix' DNA-binding domain"/>
    <property type="match status" value="1"/>
</dbReference>
<name>A0ABS5TFL7_9ACTN</name>
<evidence type="ECO:0000256" key="1">
    <source>
        <dbReference type="ARBA" id="ARBA00023015"/>
    </source>
</evidence>
<dbReference type="InterPro" id="IPR000485">
    <property type="entry name" value="AsnC-type_HTH_dom"/>
</dbReference>
<proteinExistence type="predicted"/>
<evidence type="ECO:0000256" key="3">
    <source>
        <dbReference type="ARBA" id="ARBA00023163"/>
    </source>
</evidence>
<dbReference type="PRINTS" id="PR00033">
    <property type="entry name" value="HTHASNC"/>
</dbReference>
<dbReference type="InterPro" id="IPR019888">
    <property type="entry name" value="Tscrpt_reg_AsnC-like"/>
</dbReference>
<gene>
    <name evidence="5" type="ORF">KIH74_13175</name>
</gene>
<dbReference type="Gene3D" id="3.30.70.920">
    <property type="match status" value="1"/>
</dbReference>
<sequence length="139" mass="14857">MDALDRRLVAALRADAREPAASLARRLGVTRGTVTQRIERLQDSGVILGFTARVRDGAVGEVRAVSFIGIEGRATAQVIEQLRGLPQIVSLHTTNGAWDLVADIRAASLAEFDAVLGRIRSVEGVLNSETSLLLSSLLL</sequence>
<accession>A0ABS5TFL7</accession>
<dbReference type="PANTHER" id="PTHR30154">
    <property type="entry name" value="LEUCINE-RESPONSIVE REGULATORY PROTEIN"/>
    <property type="match status" value="1"/>
</dbReference>